<evidence type="ECO:0000313" key="1">
    <source>
        <dbReference type="EMBL" id="AKB55386.1"/>
    </source>
</evidence>
<dbReference type="EMBL" id="CP009528">
    <property type="protein sequence ID" value="AKB55386.1"/>
    <property type="molecule type" value="Genomic_DNA"/>
</dbReference>
<protein>
    <submittedName>
        <fullName evidence="1">Uncharacterized protein</fullName>
    </submittedName>
</protein>
<dbReference type="HOGENOM" id="CLU_2475971_0_0_2"/>
<dbReference type="RefSeq" id="WP_048120844.1">
    <property type="nucleotide sequence ID" value="NZ_CP009528.1"/>
</dbReference>
<dbReference type="KEGG" id="mby:MSBRM_2388"/>
<proteinExistence type="predicted"/>
<accession>A0A0E3LNU6</accession>
<dbReference type="Proteomes" id="UP000033033">
    <property type="component" value="Chromosome"/>
</dbReference>
<reference evidence="1 2" key="1">
    <citation type="submission" date="2014-07" db="EMBL/GenBank/DDBJ databases">
        <title>Methanogenic archaea and the global carbon cycle.</title>
        <authorList>
            <person name="Henriksen J.R."/>
            <person name="Luke J."/>
            <person name="Reinhart S."/>
            <person name="Benedict M.N."/>
            <person name="Youngblut N.D."/>
            <person name="Metcalf M.E."/>
            <person name="Whitaker R.J."/>
            <person name="Metcalf W.W."/>
        </authorList>
    </citation>
    <scope>NUCLEOTIDE SEQUENCE [LARGE SCALE GENOMIC DNA]</scope>
    <source>
        <strain evidence="1 2">MS</strain>
    </source>
</reference>
<keyword evidence="2" id="KW-1185">Reference proteome</keyword>
<dbReference type="AlphaFoldDB" id="A0A0E3LNU6"/>
<gene>
    <name evidence="1" type="ORF">MSBRM_2388</name>
</gene>
<sequence>MENKCYIGLREIKGPIFDVYFKDKKTQEIVKIFKYKGLEDLYHPIFSESCIYFLEGKTFPTGTVAWIWAGTKSFIRQADSRNIQVRD</sequence>
<organism evidence="1 2">
    <name type="scientific">Methanosarcina barkeri MS</name>
    <dbReference type="NCBI Taxonomy" id="1434108"/>
    <lineage>
        <taxon>Archaea</taxon>
        <taxon>Methanobacteriati</taxon>
        <taxon>Methanobacteriota</taxon>
        <taxon>Stenosarchaea group</taxon>
        <taxon>Methanomicrobia</taxon>
        <taxon>Methanosarcinales</taxon>
        <taxon>Methanosarcinaceae</taxon>
        <taxon>Methanosarcina</taxon>
    </lineage>
</organism>
<dbReference type="GeneID" id="24845670"/>
<name>A0A0E3LNU6_METBA</name>
<evidence type="ECO:0000313" key="2">
    <source>
        <dbReference type="Proteomes" id="UP000033033"/>
    </source>
</evidence>